<sequence>MANGRLLQLPAFLKAAEEMGVSADSLALGAVMAQPFKPLVLSGAVTVAQLQSNLARRYDGTRSSEQAEVLAAECRFLYDCYMTGVHERLSFWLSWLHR</sequence>
<dbReference type="SUPFAM" id="SSF51430">
    <property type="entry name" value="NAD(P)-linked oxidoreductase"/>
    <property type="match status" value="1"/>
</dbReference>
<proteinExistence type="predicted"/>
<organism evidence="1 2">
    <name type="scientific">Polarella glacialis</name>
    <name type="common">Dinoflagellate</name>
    <dbReference type="NCBI Taxonomy" id="89957"/>
    <lineage>
        <taxon>Eukaryota</taxon>
        <taxon>Sar</taxon>
        <taxon>Alveolata</taxon>
        <taxon>Dinophyceae</taxon>
        <taxon>Suessiales</taxon>
        <taxon>Suessiaceae</taxon>
        <taxon>Polarella</taxon>
    </lineage>
</organism>
<protein>
    <submittedName>
        <fullName evidence="1">Uncharacterized protein</fullName>
    </submittedName>
</protein>
<dbReference type="AlphaFoldDB" id="A0A813EXB5"/>
<dbReference type="InterPro" id="IPR036812">
    <property type="entry name" value="NAD(P)_OxRdtase_dom_sf"/>
</dbReference>
<dbReference type="EMBL" id="CAJNNV010016574">
    <property type="protein sequence ID" value="CAE8604532.1"/>
    <property type="molecule type" value="Genomic_DNA"/>
</dbReference>
<keyword evidence="2" id="KW-1185">Reference proteome</keyword>
<name>A0A813EXB5_POLGL</name>
<gene>
    <name evidence="1" type="ORF">PGLA1383_LOCUS22689</name>
</gene>
<accession>A0A813EXB5</accession>
<dbReference type="Proteomes" id="UP000654075">
    <property type="component" value="Unassembled WGS sequence"/>
</dbReference>
<evidence type="ECO:0000313" key="2">
    <source>
        <dbReference type="Proteomes" id="UP000654075"/>
    </source>
</evidence>
<dbReference type="OrthoDB" id="37537at2759"/>
<evidence type="ECO:0000313" key="1">
    <source>
        <dbReference type="EMBL" id="CAE8604532.1"/>
    </source>
</evidence>
<comment type="caution">
    <text evidence="1">The sequence shown here is derived from an EMBL/GenBank/DDBJ whole genome shotgun (WGS) entry which is preliminary data.</text>
</comment>
<reference evidence="1" key="1">
    <citation type="submission" date="2021-02" db="EMBL/GenBank/DDBJ databases">
        <authorList>
            <person name="Dougan E. K."/>
            <person name="Rhodes N."/>
            <person name="Thang M."/>
            <person name="Chan C."/>
        </authorList>
    </citation>
    <scope>NUCLEOTIDE SEQUENCE</scope>
</reference>